<dbReference type="AlphaFoldDB" id="A0A1K0G3X0"/>
<evidence type="ECO:0008006" key="6">
    <source>
        <dbReference type="Google" id="ProtNLM"/>
    </source>
</evidence>
<feature type="compositionally biased region" description="Low complexity" evidence="1">
    <location>
        <begin position="26"/>
        <end position="38"/>
    </location>
</feature>
<organism evidence="2 4">
    <name type="scientific">Ustilago bromivora</name>
    <dbReference type="NCBI Taxonomy" id="307758"/>
    <lineage>
        <taxon>Eukaryota</taxon>
        <taxon>Fungi</taxon>
        <taxon>Dikarya</taxon>
        <taxon>Basidiomycota</taxon>
        <taxon>Ustilaginomycotina</taxon>
        <taxon>Ustilaginomycetes</taxon>
        <taxon>Ustilaginales</taxon>
        <taxon>Ustilaginaceae</taxon>
        <taxon>Ustilago</taxon>
    </lineage>
</organism>
<feature type="compositionally biased region" description="Basic residues" evidence="1">
    <location>
        <begin position="57"/>
        <end position="66"/>
    </location>
</feature>
<dbReference type="PANTHER" id="PTHR34066">
    <property type="entry name" value="GROWTH FACTOR 2"/>
    <property type="match status" value="1"/>
</dbReference>
<dbReference type="OrthoDB" id="20835at2759"/>
<dbReference type="EMBL" id="LT558122">
    <property type="protein sequence ID" value="SAM82144.1"/>
    <property type="molecule type" value="Genomic_DNA"/>
</dbReference>
<sequence length="169" mass="17888">MAASRSKTASAAPTVQGASEIDDVFSSASSKPIASSSIGEEGRKDKRQAEVPDRGEAKKKKNKQGKHKEPAAQEAHASSSSTPTRAKCKPNCKLGSVQVVTDTSHTIPTITRANAQATTDDLDRFTDSRATSARKRTEDGLRIFTAAELRLGEGSGGTPDCPFDCQCCF</sequence>
<dbReference type="Proteomes" id="UP000658997">
    <property type="component" value="Unassembled WGS sequence"/>
</dbReference>
<dbReference type="EMBL" id="ULHB01000082">
    <property type="protein sequence ID" value="SYW80731.1"/>
    <property type="molecule type" value="Genomic_DNA"/>
</dbReference>
<evidence type="ECO:0000313" key="4">
    <source>
        <dbReference type="Proteomes" id="UP000179920"/>
    </source>
</evidence>
<accession>A0A1K0G3X0</accession>
<keyword evidence="5" id="KW-1185">Reference proteome</keyword>
<name>A0A1K0G3X0_9BASI</name>
<reference evidence="3" key="3">
    <citation type="submission" date="2018-08" db="EMBL/GenBank/DDBJ databases">
        <authorList>
            <person name="Guldener U."/>
        </authorList>
    </citation>
    <scope>NUCLEOTIDE SEQUENCE</scope>
    <source>
        <strain evidence="3">UB2</strain>
    </source>
</reference>
<dbReference type="Proteomes" id="UP000179920">
    <property type="component" value="Chromosome VI"/>
</dbReference>
<evidence type="ECO:0000313" key="5">
    <source>
        <dbReference type="Proteomes" id="UP000658997"/>
    </source>
</evidence>
<evidence type="ECO:0000313" key="3">
    <source>
        <dbReference type="EMBL" id="SYW80731.1"/>
    </source>
</evidence>
<feature type="compositionally biased region" description="Polar residues" evidence="1">
    <location>
        <begin position="1"/>
        <end position="17"/>
    </location>
</feature>
<proteinExistence type="predicted"/>
<feature type="compositionally biased region" description="Basic and acidic residues" evidence="1">
    <location>
        <begin position="40"/>
        <end position="56"/>
    </location>
</feature>
<dbReference type="InterPro" id="IPR013885">
    <property type="entry name" value="DUF1764_euk"/>
</dbReference>
<reference evidence="2" key="2">
    <citation type="submission" date="2016-04" db="EMBL/GenBank/DDBJ databases">
        <authorList>
            <person name="Evans L.H."/>
            <person name="Alamgir A."/>
            <person name="Owens N."/>
            <person name="Weber N.D."/>
            <person name="Virtaneva K."/>
            <person name="Barbian K."/>
            <person name="Babar A."/>
            <person name="Rosenke K."/>
        </authorList>
    </citation>
    <scope>NUCLEOTIDE SEQUENCE</scope>
    <source>
        <strain evidence="2">UB2112</strain>
    </source>
</reference>
<dbReference type="PANTHER" id="PTHR34066:SF1">
    <property type="entry name" value="DUF1764 FAMILY PROTEIN"/>
    <property type="match status" value="1"/>
</dbReference>
<reference evidence="4" key="1">
    <citation type="submission" date="2016-04" db="EMBL/GenBank/DDBJ databases">
        <authorList>
            <person name="Guldener U."/>
            <person name="Guldener U."/>
        </authorList>
    </citation>
    <scope>NUCLEOTIDE SEQUENCE [LARGE SCALE GENOMIC DNA]</scope>
    <source>
        <strain evidence="4">UB2112</strain>
    </source>
</reference>
<protein>
    <recommendedName>
        <fullName evidence="6">DUF1764-domain-containing protein</fullName>
    </recommendedName>
</protein>
<feature type="region of interest" description="Disordered" evidence="1">
    <location>
        <begin position="1"/>
        <end position="89"/>
    </location>
</feature>
<gene>
    <name evidence="3" type="ORF">UBRO2_03945</name>
    <name evidence="2" type="ORF">UBRO_04443</name>
</gene>
<evidence type="ECO:0000313" key="2">
    <source>
        <dbReference type="EMBL" id="SAM82144.1"/>
    </source>
</evidence>
<dbReference type="Pfam" id="PF08576">
    <property type="entry name" value="DUF1764"/>
    <property type="match status" value="1"/>
</dbReference>
<evidence type="ECO:0000256" key="1">
    <source>
        <dbReference type="SAM" id="MobiDB-lite"/>
    </source>
</evidence>